<evidence type="ECO:0008006" key="3">
    <source>
        <dbReference type="Google" id="ProtNLM"/>
    </source>
</evidence>
<gene>
    <name evidence="1" type="ORF">Abiwalacus_18200</name>
</gene>
<dbReference type="Gene3D" id="2.180.10.10">
    <property type="entry name" value="RHS repeat-associated core"/>
    <property type="match status" value="3"/>
</dbReference>
<dbReference type="NCBIfam" id="TIGR01643">
    <property type="entry name" value="YD_repeat_2x"/>
    <property type="match status" value="1"/>
</dbReference>
<protein>
    <recommendedName>
        <fullName evidence="3">RHS repeat-associated core domain-containing protein</fullName>
    </recommendedName>
</protein>
<dbReference type="PANTHER" id="PTHR32305:SF15">
    <property type="entry name" value="PROTEIN RHSA-RELATED"/>
    <property type="match status" value="1"/>
</dbReference>
<dbReference type="Proteomes" id="UP001062263">
    <property type="component" value="Chromosome"/>
</dbReference>
<organism evidence="1 2">
    <name type="scientific">Akkermansia biwaensis</name>
    <dbReference type="NCBI Taxonomy" id="2946555"/>
    <lineage>
        <taxon>Bacteria</taxon>
        <taxon>Pseudomonadati</taxon>
        <taxon>Verrucomicrobiota</taxon>
        <taxon>Verrucomicrobiia</taxon>
        <taxon>Verrucomicrobiales</taxon>
        <taxon>Akkermansiaceae</taxon>
        <taxon>Akkermansia</taxon>
    </lineage>
</organism>
<keyword evidence="2" id="KW-1185">Reference proteome</keyword>
<dbReference type="NCBIfam" id="TIGR03696">
    <property type="entry name" value="Rhs_assc_core"/>
    <property type="match status" value="1"/>
</dbReference>
<dbReference type="SUPFAM" id="SSF82171">
    <property type="entry name" value="DPP6 N-terminal domain-like"/>
    <property type="match status" value="1"/>
</dbReference>
<dbReference type="InterPro" id="IPR022385">
    <property type="entry name" value="Rhs_assc_core"/>
</dbReference>
<dbReference type="InterPro" id="IPR050708">
    <property type="entry name" value="T6SS_VgrG/RHS"/>
</dbReference>
<dbReference type="PANTHER" id="PTHR32305">
    <property type="match status" value="1"/>
</dbReference>
<sequence>MLEVGGENSGGGGEGGGAASFSFRANPQCSIGLRYKHPLEWTCSWDSASRQATVKRPTGSSISFRAAAGSADAPVSGGSRKLNYRVRLLNQDKSPCTDGNPIYLDMVQSNGSTLRFSASTGKVVSLISSSGVETTAEAYAAKLQVNRHPSTGAIQSIWSQSQGLLQAVPEGNKLTLEWYSPSQVNKTARSVTASGTPYKTVSYENTLKDGAPVMLITEQRQGMAAFHTERKVEGNNVTITQGEGDERIVRRIERNSLPGGKWEMIESYRKINEETPVSCVRTVQKSTDGGWLTISRTEGYNTPLAQTTLYTYNDQFRVSLEIQPDGGYTRYEYDDQGRVILQATPWAGGGEKGTRTTYADLRFNDFRPATEREIIIAQDGTETVLSQRSYTYEDSVEINRTTVTETALGSDQVHTSVSETYGEAAQYPYARGRQKMSQGINGVQTVYTYEASSEYGAIHKVTTTVQANGSIVPGQSTRSVEYIAENGTITRQEQYVHTGENWSLISSEDYQYDAELKLAKTTRGNGRTSTTEWMCCGPLREIDEDGVVISYGYNSAKQLVETIRSATETTPETIISYIRDADGRIISTRKDVGALTTVESTQYDDLGRVVSTTDILGRVTSTQYNEDLLTTTVTTPSGATLITKTYYDGTTILQTGTGQREMETQLELTQEGILTTTLSQGVVLSQTLQNGFGQTIRQEQPNTLEGFIVTSNTYNSKGQRIRTQTEEMAPTLTEYNELGQTVKQTVLLDQLHPGDPAKNRISESSSCYQIRKDGIYQVQTSITYNAEGLPLTQTTETMVSQLDPVLESKTIATDVYSQQSVQWTEYTAPTKRTRFSRIPTSDIVAESLVVDGFTVSQSDHSGIHSSRQLSFTSEGMIQQQADARGNVTTIETDLAERTIRTTDAQGNITSTAYSPCCDAPSCITDALGGTTCYSYDIRGRKTAEFGTAIQPACFAYDENDHMIALTTFRADQGDITTDPSHRTDGDTTTWLYDTATGLELKKTYSDGSCVSRTYDRLNRLETLTKARGIITSYTYAPFTGELLSVSHSDNTQPWLYSYNHLGQMISVSDASGIRELSYDAYGRMIRDTSFGTAESCIQEEYDAFGRSCGYRLMIGTRTVQHSHLDYDHQGAMMGMNMEGLDTPFTWEYDETNGFLKQLSYPNGMVRKNTYHSRLNLLASISYEDAGTGNMLAGDAYQYDNLMRPTQRRDSWDTATPTITRYFTYNSRSELINDELQQRGNFAYQYDNIGNRKTASELGKEVSYHANRLNQYTNIIQEELDFKPSFDPDGNQTRIRTSTGIWNVCYDANDRPVSFTSGDGRSVVACGYDSQGRRFEKKVVVNGTVVSHAYYLYRGYLQVAELNLMHPQPVLEKSYLWDPTESVATRLLMMTCWKENGREVKEHLCFMHDSLKNVTSIFDGQQARRARYEYAPFGGMLTAEGDTFHTNKFRFSCEYTDDELGLVYYNYRHLNPSDGRWINRDPIAEQAGYNLYGFAGNNGINGIDKLGFAVFLVTTFSENDPILKGKTLQINPEDLKNIDDFLTDLDNVSEEMFKKAVSSQRVKFNNRIFKGKKADYRKKVEREKTSKTENISTGGLTPVIQKLKDYSQLAKENYDVIGLVAHGEYIDSGANGWHPTKSVDLAGVTTKMDEIEKSLKEINKPVKWVSCFRDGKHKESAVLYRASGKVNFKYNILMKGGKIIKKEKINCSIYFNPFRFSRFRVKEEGPQGSGATELVE</sequence>
<accession>A0ABM7ZHX5</accession>
<evidence type="ECO:0000313" key="2">
    <source>
        <dbReference type="Proteomes" id="UP001062263"/>
    </source>
</evidence>
<dbReference type="InterPro" id="IPR031325">
    <property type="entry name" value="RHS_repeat"/>
</dbReference>
<dbReference type="EMBL" id="AP025943">
    <property type="protein sequence ID" value="BDL44246.1"/>
    <property type="molecule type" value="Genomic_DNA"/>
</dbReference>
<dbReference type="InterPro" id="IPR006530">
    <property type="entry name" value="YD"/>
</dbReference>
<evidence type="ECO:0000313" key="1">
    <source>
        <dbReference type="EMBL" id="BDL44246.1"/>
    </source>
</evidence>
<proteinExistence type="predicted"/>
<dbReference type="RefSeq" id="WP_215720025.1">
    <property type="nucleotide sequence ID" value="NZ_AP025943.1"/>
</dbReference>
<dbReference type="Pfam" id="PF05593">
    <property type="entry name" value="RHS_repeat"/>
    <property type="match status" value="1"/>
</dbReference>
<reference evidence="1" key="1">
    <citation type="submission" date="2022-06" db="EMBL/GenBank/DDBJ databases">
        <title>Akkermansia biwalacus sp. nov., an anaerobic mucin-degrading bacterium isolated from human intestine.</title>
        <authorList>
            <person name="Kobayashi Y."/>
            <person name="Inoue S."/>
            <person name="Kawahara T."/>
            <person name="Kohda N."/>
        </authorList>
    </citation>
    <scope>NUCLEOTIDE SEQUENCE</scope>
    <source>
        <strain evidence="1">WON2089</strain>
    </source>
</reference>
<name>A0ABM7ZHX5_9BACT</name>